<keyword evidence="3 6" id="KW-0418">Kinase</keyword>
<evidence type="ECO:0000313" key="6">
    <source>
        <dbReference type="EMBL" id="MFC5411357.1"/>
    </source>
</evidence>
<dbReference type="SMART" id="SM00046">
    <property type="entry name" value="DAGKc"/>
    <property type="match status" value="1"/>
</dbReference>
<dbReference type="InterPro" id="IPR001206">
    <property type="entry name" value="Diacylglycerol_kinase_cat_dom"/>
</dbReference>
<dbReference type="Gene3D" id="2.60.200.40">
    <property type="match status" value="1"/>
</dbReference>
<dbReference type="EC" id="2.7.1.-" evidence="6"/>
<proteinExistence type="predicted"/>
<keyword evidence="2" id="KW-0547">Nucleotide-binding</keyword>
<dbReference type="GO" id="GO:0016301">
    <property type="term" value="F:kinase activity"/>
    <property type="evidence" value="ECO:0007669"/>
    <property type="project" value="UniProtKB-KW"/>
</dbReference>
<organism evidence="6 7">
    <name type="scientific">Larkinella bovis</name>
    <dbReference type="NCBI Taxonomy" id="683041"/>
    <lineage>
        <taxon>Bacteria</taxon>
        <taxon>Pseudomonadati</taxon>
        <taxon>Bacteroidota</taxon>
        <taxon>Cytophagia</taxon>
        <taxon>Cytophagales</taxon>
        <taxon>Spirosomataceae</taxon>
        <taxon>Larkinella</taxon>
    </lineage>
</organism>
<evidence type="ECO:0000259" key="5">
    <source>
        <dbReference type="PROSITE" id="PS50146"/>
    </source>
</evidence>
<dbReference type="InterPro" id="IPR045540">
    <property type="entry name" value="YegS/DAGK_C"/>
</dbReference>
<accession>A0ABW0IGT4</accession>
<dbReference type="EMBL" id="JBHSMA010000006">
    <property type="protein sequence ID" value="MFC5411357.1"/>
    <property type="molecule type" value="Genomic_DNA"/>
</dbReference>
<dbReference type="InterPro" id="IPR050187">
    <property type="entry name" value="Lipid_Phosphate_FormReg"/>
</dbReference>
<evidence type="ECO:0000256" key="3">
    <source>
        <dbReference type="ARBA" id="ARBA00022777"/>
    </source>
</evidence>
<evidence type="ECO:0000256" key="1">
    <source>
        <dbReference type="ARBA" id="ARBA00022679"/>
    </source>
</evidence>
<evidence type="ECO:0000256" key="4">
    <source>
        <dbReference type="ARBA" id="ARBA00022840"/>
    </source>
</evidence>
<dbReference type="InterPro" id="IPR017438">
    <property type="entry name" value="ATP-NAD_kinase_N"/>
</dbReference>
<dbReference type="PROSITE" id="PS50146">
    <property type="entry name" value="DAGK"/>
    <property type="match status" value="1"/>
</dbReference>
<evidence type="ECO:0000313" key="7">
    <source>
        <dbReference type="Proteomes" id="UP001596106"/>
    </source>
</evidence>
<name>A0ABW0IGT4_9BACT</name>
<dbReference type="Proteomes" id="UP001596106">
    <property type="component" value="Unassembled WGS sequence"/>
</dbReference>
<keyword evidence="1 6" id="KW-0808">Transferase</keyword>
<dbReference type="InterPro" id="IPR016064">
    <property type="entry name" value="NAD/diacylglycerol_kinase_sf"/>
</dbReference>
<dbReference type="Gene3D" id="3.40.50.10330">
    <property type="entry name" value="Probable inorganic polyphosphate/atp-NAD kinase, domain 1"/>
    <property type="match status" value="1"/>
</dbReference>
<reference evidence="7" key="1">
    <citation type="journal article" date="2019" name="Int. J. Syst. Evol. Microbiol.">
        <title>The Global Catalogue of Microorganisms (GCM) 10K type strain sequencing project: providing services to taxonomists for standard genome sequencing and annotation.</title>
        <authorList>
            <consortium name="The Broad Institute Genomics Platform"/>
            <consortium name="The Broad Institute Genome Sequencing Center for Infectious Disease"/>
            <person name="Wu L."/>
            <person name="Ma J."/>
        </authorList>
    </citation>
    <scope>NUCLEOTIDE SEQUENCE [LARGE SCALE GENOMIC DNA]</scope>
    <source>
        <strain evidence="7">CCUG 55250</strain>
    </source>
</reference>
<evidence type="ECO:0000256" key="2">
    <source>
        <dbReference type="ARBA" id="ARBA00022741"/>
    </source>
</evidence>
<keyword evidence="4" id="KW-0067">ATP-binding</keyword>
<protein>
    <submittedName>
        <fullName evidence="6">Diacylglycerol/lipid kinase family protein</fullName>
        <ecNumber evidence="6">2.7.1.-</ecNumber>
    </submittedName>
</protein>
<dbReference type="RefSeq" id="WP_379848178.1">
    <property type="nucleotide sequence ID" value="NZ_JBHSMA010000006.1"/>
</dbReference>
<dbReference type="Pfam" id="PF19279">
    <property type="entry name" value="YegS_C"/>
    <property type="match status" value="1"/>
</dbReference>
<gene>
    <name evidence="6" type="ORF">ACFPMF_18690</name>
</gene>
<keyword evidence="7" id="KW-1185">Reference proteome</keyword>
<dbReference type="PANTHER" id="PTHR12358">
    <property type="entry name" value="SPHINGOSINE KINASE"/>
    <property type="match status" value="1"/>
</dbReference>
<dbReference type="PANTHER" id="PTHR12358:SF54">
    <property type="entry name" value="SPHINGOSINE KINASE RELATED PROTEIN"/>
    <property type="match status" value="1"/>
</dbReference>
<comment type="caution">
    <text evidence="6">The sequence shown here is derived from an EMBL/GenBank/DDBJ whole genome shotgun (WGS) entry which is preliminary data.</text>
</comment>
<sequence length="301" mass="33666">MKIAQLLHNPGAGDEEHSKKDLMALIQSEGFACRYASTKKNEWKEIKTDVDFLVVAGGDGTVRKVAKHLLDRKLIEKPFPIALLPHGTANNIAGSLGIPTDDPRPIVQNWHSGRRKRFDVGLVEGLRHRQFFLEGAGYGIFPELMKEMKDHQEKSTDAPEEKLKIALDVLAGILQTYEPRPCRIDVDGVDYSGEYMLVEVMNIRCIGPNLVLAPTADPADGQMEVVLVAEQQRHGLLTYIQNRLNGQAGGFWGTVLKGQTIRMRWDGPEMHLDDQFIQSKKPKDLRITIHEGALSFLEGPK</sequence>
<dbReference type="SUPFAM" id="SSF111331">
    <property type="entry name" value="NAD kinase/diacylglycerol kinase-like"/>
    <property type="match status" value="1"/>
</dbReference>
<feature type="domain" description="DAGKc" evidence="5">
    <location>
        <begin position="1"/>
        <end position="128"/>
    </location>
</feature>
<dbReference type="Pfam" id="PF00781">
    <property type="entry name" value="DAGK_cat"/>
    <property type="match status" value="1"/>
</dbReference>